<keyword evidence="5" id="KW-0862">Zinc</keyword>
<dbReference type="Gene3D" id="3.30.70.360">
    <property type="match status" value="1"/>
</dbReference>
<dbReference type="PANTHER" id="PTHR45962">
    <property type="entry name" value="N-FATTY-ACYL-AMINO ACID SYNTHASE/HYDROLASE PM20D1"/>
    <property type="match status" value="1"/>
</dbReference>
<sequence>MMSFKPAYIKAQEAAALSYKNNGPSHVAMNSGSLHINDLVGKDEREFAAQNISEAIQFKTISNQNSKDNDWEQWRNFHNWLNNRFPLMHSQTKLTKVDEFSLIYEWQGSDRNLEPIILMGHHDVVPVEKGTEADWKHGPFSGAIADGAIWGRGAVDDKGPLIAIMSSIESAIQKGFAPKRTIYIVSTHDEEVFGGGAKAVVKWMQAKKIKALFTLDEGSGIISNAPLTNEAAAMIGISEKGYGTMSITARAEGGHSSMPGKDMAVVILARAMAAIDKNQFPLALSGPAKDLIESLAYEKGGAIKFAIGNMWLTAPIVKREIAKSNAGAAMLHTTMAPTMLQAAPKENIIPQSASAKINFRIAPGQSSEEVMAWVKNSTEGMNVEIKWTSSPKEASAISSTSSAGWNLINSAVGIIDKNLLVAPSLVLAGTDAYNFYAVSNDVYRFYPIKEPIDGFAMVHGTNEHLKLHNLDNMLKFYTYLIYSAGGDEKILNN</sequence>
<evidence type="ECO:0000256" key="2">
    <source>
        <dbReference type="ARBA" id="ARBA00022670"/>
    </source>
</evidence>
<evidence type="ECO:0000256" key="1">
    <source>
        <dbReference type="ARBA" id="ARBA00006247"/>
    </source>
</evidence>
<dbReference type="Gene3D" id="1.10.150.900">
    <property type="match status" value="1"/>
</dbReference>
<dbReference type="InterPro" id="IPR011650">
    <property type="entry name" value="Peptidase_M20_dimer"/>
</dbReference>
<organism evidence="7 8">
    <name type="scientific">Sphingorhabdus lutea</name>
    <dbReference type="NCBI Taxonomy" id="1913578"/>
    <lineage>
        <taxon>Bacteria</taxon>
        <taxon>Pseudomonadati</taxon>
        <taxon>Pseudomonadota</taxon>
        <taxon>Alphaproteobacteria</taxon>
        <taxon>Sphingomonadales</taxon>
        <taxon>Sphingomonadaceae</taxon>
        <taxon>Sphingorhabdus</taxon>
    </lineage>
</organism>
<dbReference type="STRING" id="1913578.LPB140_07890"/>
<dbReference type="InterPro" id="IPR002933">
    <property type="entry name" value="Peptidase_M20"/>
</dbReference>
<evidence type="ECO:0000256" key="4">
    <source>
        <dbReference type="ARBA" id="ARBA00022801"/>
    </source>
</evidence>
<keyword evidence="8" id="KW-1185">Reference proteome</keyword>
<feature type="domain" description="Peptidase M20 dimerisation" evidence="6">
    <location>
        <begin position="237"/>
        <end position="375"/>
    </location>
</feature>
<comment type="similarity">
    <text evidence="1">Belongs to the peptidase M20A family.</text>
</comment>
<proteinExistence type="inferred from homology"/>
<keyword evidence="3" id="KW-0479">Metal-binding</keyword>
<dbReference type="KEGG" id="sphl:LPB140_07890"/>
<protein>
    <recommendedName>
        <fullName evidence="6">Peptidase M20 dimerisation domain-containing protein</fullName>
    </recommendedName>
</protein>
<dbReference type="EMBL" id="CP018154">
    <property type="protein sequence ID" value="APG63701.1"/>
    <property type="molecule type" value="Genomic_DNA"/>
</dbReference>
<dbReference type="Proteomes" id="UP000242561">
    <property type="component" value="Chromosome"/>
</dbReference>
<gene>
    <name evidence="7" type="ORF">LPB140_07890</name>
</gene>
<evidence type="ECO:0000256" key="3">
    <source>
        <dbReference type="ARBA" id="ARBA00022723"/>
    </source>
</evidence>
<dbReference type="GO" id="GO:0006508">
    <property type="term" value="P:proteolysis"/>
    <property type="evidence" value="ECO:0007669"/>
    <property type="project" value="UniProtKB-KW"/>
</dbReference>
<dbReference type="Gene3D" id="3.40.630.10">
    <property type="entry name" value="Zn peptidases"/>
    <property type="match status" value="1"/>
</dbReference>
<evidence type="ECO:0000313" key="8">
    <source>
        <dbReference type="Proteomes" id="UP000242561"/>
    </source>
</evidence>
<evidence type="ECO:0000259" key="6">
    <source>
        <dbReference type="Pfam" id="PF07687"/>
    </source>
</evidence>
<keyword evidence="2" id="KW-0645">Protease</keyword>
<dbReference type="NCBIfam" id="NF006112">
    <property type="entry name" value="PRK08262.1-3"/>
    <property type="match status" value="1"/>
</dbReference>
<dbReference type="AlphaFoldDB" id="A0A1L3JEX6"/>
<evidence type="ECO:0000256" key="5">
    <source>
        <dbReference type="ARBA" id="ARBA00022833"/>
    </source>
</evidence>
<keyword evidence="4" id="KW-0378">Hydrolase</keyword>
<dbReference type="Pfam" id="PF07687">
    <property type="entry name" value="M20_dimer"/>
    <property type="match status" value="1"/>
</dbReference>
<reference evidence="7 8" key="1">
    <citation type="submission" date="2016-11" db="EMBL/GenBank/DDBJ databases">
        <title>Sphingorhabdus sp. LPB0140, isolated from marine environment.</title>
        <authorList>
            <person name="Kim E."/>
            <person name="Yi H."/>
        </authorList>
    </citation>
    <scope>NUCLEOTIDE SEQUENCE [LARGE SCALE GENOMIC DNA]</scope>
    <source>
        <strain evidence="7 8">LPB0140</strain>
    </source>
</reference>
<dbReference type="GO" id="GO:0046872">
    <property type="term" value="F:metal ion binding"/>
    <property type="evidence" value="ECO:0007669"/>
    <property type="project" value="UniProtKB-KW"/>
</dbReference>
<name>A0A1L3JEX6_9SPHN</name>
<dbReference type="GO" id="GO:0008233">
    <property type="term" value="F:peptidase activity"/>
    <property type="evidence" value="ECO:0007669"/>
    <property type="project" value="UniProtKB-KW"/>
</dbReference>
<dbReference type="InterPro" id="IPR047177">
    <property type="entry name" value="Pept_M20A"/>
</dbReference>
<dbReference type="InterPro" id="IPR036264">
    <property type="entry name" value="Bact_exopeptidase_dim_dom"/>
</dbReference>
<accession>A0A1L3JEX6</accession>
<dbReference type="PANTHER" id="PTHR45962:SF1">
    <property type="entry name" value="N-FATTY-ACYL-AMINO ACID SYNTHASE_HYDROLASE PM20D1"/>
    <property type="match status" value="1"/>
</dbReference>
<evidence type="ECO:0000313" key="7">
    <source>
        <dbReference type="EMBL" id="APG63701.1"/>
    </source>
</evidence>
<dbReference type="Pfam" id="PF01546">
    <property type="entry name" value="Peptidase_M20"/>
    <property type="match status" value="1"/>
</dbReference>
<dbReference type="SUPFAM" id="SSF53187">
    <property type="entry name" value="Zn-dependent exopeptidases"/>
    <property type="match status" value="1"/>
</dbReference>
<dbReference type="SUPFAM" id="SSF55031">
    <property type="entry name" value="Bacterial exopeptidase dimerisation domain"/>
    <property type="match status" value="1"/>
</dbReference>